<dbReference type="AlphaFoldDB" id="A0A8K0FXU7"/>
<gene>
    <name evidence="1" type="ORF">ILUMI_21583</name>
</gene>
<name>A0A8K0FXU7_IGNLU</name>
<accession>A0A8K0FXU7</accession>
<keyword evidence="2" id="KW-1185">Reference proteome</keyword>
<evidence type="ECO:0000313" key="2">
    <source>
        <dbReference type="Proteomes" id="UP000801492"/>
    </source>
</evidence>
<evidence type="ECO:0000313" key="1">
    <source>
        <dbReference type="EMBL" id="KAF2884580.1"/>
    </source>
</evidence>
<dbReference type="PANTHER" id="PTHR35450:SF2">
    <property type="entry name" value="REVERSE TRANSCRIPTASE DOMAIN-CONTAINING PROTEIN"/>
    <property type="match status" value="1"/>
</dbReference>
<comment type="caution">
    <text evidence="1">The sequence shown here is derived from an EMBL/GenBank/DDBJ whole genome shotgun (WGS) entry which is preliminary data.</text>
</comment>
<dbReference type="Proteomes" id="UP000801492">
    <property type="component" value="Unassembled WGS sequence"/>
</dbReference>
<organism evidence="1 2">
    <name type="scientific">Ignelater luminosus</name>
    <name type="common">Cucubano</name>
    <name type="synonym">Pyrophorus luminosus</name>
    <dbReference type="NCBI Taxonomy" id="2038154"/>
    <lineage>
        <taxon>Eukaryota</taxon>
        <taxon>Metazoa</taxon>
        <taxon>Ecdysozoa</taxon>
        <taxon>Arthropoda</taxon>
        <taxon>Hexapoda</taxon>
        <taxon>Insecta</taxon>
        <taxon>Pterygota</taxon>
        <taxon>Neoptera</taxon>
        <taxon>Endopterygota</taxon>
        <taxon>Coleoptera</taxon>
        <taxon>Polyphaga</taxon>
        <taxon>Elateriformia</taxon>
        <taxon>Elateroidea</taxon>
        <taxon>Elateridae</taxon>
        <taxon>Agrypninae</taxon>
        <taxon>Pyrophorini</taxon>
        <taxon>Ignelater</taxon>
    </lineage>
</organism>
<dbReference type="PANTHER" id="PTHR35450">
    <property type="entry name" value="REVERSE TRANSCRIPTASE DOMAIN-CONTAINING PROTEIN"/>
    <property type="match status" value="1"/>
</dbReference>
<proteinExistence type="predicted"/>
<dbReference type="OrthoDB" id="5962029at2759"/>
<sequence length="187" mass="22088">MNKARETDETQVKDRLRKEYIRRVRKILKSKLNIKNKMLAIGEIAVLVLQYSFEVINWKIKQLENIDRQTRTYKMHHPKADIDHLYTSRKDGGRGLMQVVGAYKAAIINLSYYLHSKENNKYVGIIKRIDQDLQTGQSIMKIAKKISEEIQTEERGNETEENTKNKIKNKILEWVEKQMYGQYSRAV</sequence>
<dbReference type="EMBL" id="VTPC01090155">
    <property type="protein sequence ID" value="KAF2884580.1"/>
    <property type="molecule type" value="Genomic_DNA"/>
</dbReference>
<protein>
    <submittedName>
        <fullName evidence="1">Uncharacterized protein</fullName>
    </submittedName>
</protein>
<reference evidence="1" key="1">
    <citation type="submission" date="2019-08" db="EMBL/GenBank/DDBJ databases">
        <title>The genome of the North American firefly Photinus pyralis.</title>
        <authorList>
            <consortium name="Photinus pyralis genome working group"/>
            <person name="Fallon T.R."/>
            <person name="Sander Lower S.E."/>
            <person name="Weng J.-K."/>
        </authorList>
    </citation>
    <scope>NUCLEOTIDE SEQUENCE</scope>
    <source>
        <strain evidence="1">TRF0915ILg1</strain>
        <tissue evidence="1">Whole body</tissue>
    </source>
</reference>